<organism evidence="2 3">
    <name type="scientific">Elysia chlorotica</name>
    <name type="common">Eastern emerald elysia</name>
    <name type="synonym">Sea slug</name>
    <dbReference type="NCBI Taxonomy" id="188477"/>
    <lineage>
        <taxon>Eukaryota</taxon>
        <taxon>Metazoa</taxon>
        <taxon>Spiralia</taxon>
        <taxon>Lophotrochozoa</taxon>
        <taxon>Mollusca</taxon>
        <taxon>Gastropoda</taxon>
        <taxon>Heterobranchia</taxon>
        <taxon>Euthyneura</taxon>
        <taxon>Panpulmonata</taxon>
        <taxon>Sacoglossa</taxon>
        <taxon>Placobranchoidea</taxon>
        <taxon>Plakobranchidae</taxon>
        <taxon>Elysia</taxon>
    </lineage>
</organism>
<reference evidence="2 3" key="1">
    <citation type="submission" date="2019-01" db="EMBL/GenBank/DDBJ databases">
        <title>A draft genome assembly of the solar-powered sea slug Elysia chlorotica.</title>
        <authorList>
            <person name="Cai H."/>
            <person name="Li Q."/>
            <person name="Fang X."/>
            <person name="Li J."/>
            <person name="Curtis N.E."/>
            <person name="Altenburger A."/>
            <person name="Shibata T."/>
            <person name="Feng M."/>
            <person name="Maeda T."/>
            <person name="Schwartz J.A."/>
            <person name="Shigenobu S."/>
            <person name="Lundholm N."/>
            <person name="Nishiyama T."/>
            <person name="Yang H."/>
            <person name="Hasebe M."/>
            <person name="Li S."/>
            <person name="Pierce S.K."/>
            <person name="Wang J."/>
        </authorList>
    </citation>
    <scope>NUCLEOTIDE SEQUENCE [LARGE SCALE GENOMIC DNA]</scope>
    <source>
        <strain evidence="2">EC2010</strain>
        <tissue evidence="2">Whole organism of an adult</tissue>
    </source>
</reference>
<dbReference type="Proteomes" id="UP000271974">
    <property type="component" value="Unassembled WGS sequence"/>
</dbReference>
<dbReference type="EMBL" id="RQTK01000162">
    <property type="protein sequence ID" value="RUS85672.1"/>
    <property type="molecule type" value="Genomic_DNA"/>
</dbReference>
<name>A0A433TVW3_ELYCH</name>
<evidence type="ECO:0000256" key="1">
    <source>
        <dbReference type="SAM" id="Phobius"/>
    </source>
</evidence>
<gene>
    <name evidence="2" type="ORF">EGW08_006548</name>
</gene>
<keyword evidence="1" id="KW-0472">Membrane</keyword>
<evidence type="ECO:0008006" key="4">
    <source>
        <dbReference type="Google" id="ProtNLM"/>
    </source>
</evidence>
<protein>
    <recommendedName>
        <fullName evidence="4">SEFIR domain-containing protein</fullName>
    </recommendedName>
</protein>
<keyword evidence="1" id="KW-0812">Transmembrane</keyword>
<sequence>MSVRVSVTSLPMDLNKPRNTSILITLEKGKKTGPKWNPDLKTYLGNVHDLVLTAAAHPDQDIEFFDIALVCRGELEKTTRFFRPNIQLKEKQVHLILAQDRFIFEVPGPFPQDKNCIFEVDYQNPVTKSFVPFEASEPFNYSFIDIWEPAWNPHLQGVQMTSPGSRDVDASGHPLTHIIMEKPIKRAAFYHLQILQMLAHGNSQRPVVDHTFKNIQSSEAQEVLRMSLSNDGRPEFVVPGIILGHTYTYSMKALDSGKQPLDNVKQLNNEPLIIIGKRDNSSVTVELVATPTMDNRMRIVLGLVIAAFLLLALTTLAYCLSQRAARRLATSGSLWRPNNSTGVKVLPIYCYENEHYEAAVKRHVTMMRQYACTSPSLPGEPRPESRPRCWSSLVAWLLARNQETIGKDMEAEIKSSEIIIYLSPGLGHLMSPDSVQSAHSCDLECAKLLSTLRRLHCRGLSRRPHLVTFDCFGKAELVCLDSFHWMTGATRETPRQTFRDGQPQETVSFLRGSASASAGTERRAQEPVQVLYNHLAPADVERDQSDGLLSPLVLAAQVSGAWQLQNVPELLARLRDCLDYPEHQRLTLAVTGPTEGWRNSPEVRAIEHHLQQAAWLYRGSHQDTQTHIFHGAVVDAARDIENGSPLCDCSVSFSSPPYRQQHNSKNCGPNRACTDTLLCTFCGKIKQTGRGNVESDSNGKTSDLLGSINTSRYPCTTALPCESPPAAGRAGEAAVSFQGCDGVQLVKDCDRDSVDSSDNDCSSGFSSPRHKKILNSSSQIKMNASSCSDLNHLSSSNSYSPMFEPARVILPPLLVNDKHPLGFSQDIIPPDQCRSKTGFTLEHMAQLNADSGWSQDNLDLVYH</sequence>
<keyword evidence="1" id="KW-1133">Transmembrane helix</keyword>
<feature type="transmembrane region" description="Helical" evidence="1">
    <location>
        <begin position="299"/>
        <end position="320"/>
    </location>
</feature>
<keyword evidence="3" id="KW-1185">Reference proteome</keyword>
<comment type="caution">
    <text evidence="2">The sequence shown here is derived from an EMBL/GenBank/DDBJ whole genome shotgun (WGS) entry which is preliminary data.</text>
</comment>
<evidence type="ECO:0000313" key="2">
    <source>
        <dbReference type="EMBL" id="RUS85672.1"/>
    </source>
</evidence>
<accession>A0A433TVW3</accession>
<dbReference type="OrthoDB" id="6158429at2759"/>
<dbReference type="AlphaFoldDB" id="A0A433TVW3"/>
<proteinExistence type="predicted"/>
<evidence type="ECO:0000313" key="3">
    <source>
        <dbReference type="Proteomes" id="UP000271974"/>
    </source>
</evidence>